<accession>A0A5J4J8H7</accession>
<keyword evidence="3" id="KW-1185">Reference proteome</keyword>
<protein>
    <recommendedName>
        <fullName evidence="1">ATPase AAA-3 domain-containing protein</fullName>
    </recommendedName>
</protein>
<evidence type="ECO:0000313" key="2">
    <source>
        <dbReference type="EMBL" id="GER71176.1"/>
    </source>
</evidence>
<dbReference type="GO" id="GO:0016887">
    <property type="term" value="F:ATP hydrolysis activity"/>
    <property type="evidence" value="ECO:0007669"/>
    <property type="project" value="InterPro"/>
</dbReference>
<dbReference type="Proteomes" id="UP000391919">
    <property type="component" value="Unassembled WGS sequence"/>
</dbReference>
<evidence type="ECO:0000259" key="1">
    <source>
        <dbReference type="Pfam" id="PF07726"/>
    </source>
</evidence>
<dbReference type="InterPro" id="IPR050764">
    <property type="entry name" value="CbbQ/NirQ/NorQ/GpvN"/>
</dbReference>
<dbReference type="PANTHER" id="PTHR42759">
    <property type="entry name" value="MOXR FAMILY PROTEIN"/>
    <property type="match status" value="1"/>
</dbReference>
<dbReference type="Pfam" id="PF07726">
    <property type="entry name" value="AAA_3"/>
    <property type="match status" value="1"/>
</dbReference>
<dbReference type="AlphaFoldDB" id="A0A5J4J8H7"/>
<comment type="caution">
    <text evidence="2">The sequence shown here is derived from an EMBL/GenBank/DDBJ whole genome shotgun (WGS) entry which is preliminary data.</text>
</comment>
<organism evidence="2 3">
    <name type="scientific">Weizmannia acidilactici</name>
    <dbReference type="NCBI Taxonomy" id="2607726"/>
    <lineage>
        <taxon>Bacteria</taxon>
        <taxon>Bacillati</taxon>
        <taxon>Bacillota</taxon>
        <taxon>Bacilli</taxon>
        <taxon>Bacillales</taxon>
        <taxon>Bacillaceae</taxon>
        <taxon>Heyndrickxia</taxon>
    </lineage>
</organism>
<sequence>MQQTLRRILVNIENMMIGKTEISELSLTALLAEGHVLLEDVSGVGKTMMVRELAKSVDAEFKRI</sequence>
<dbReference type="EMBL" id="BKZQ01000038">
    <property type="protein sequence ID" value="GER71176.1"/>
    <property type="molecule type" value="Genomic_DNA"/>
</dbReference>
<dbReference type="Gene3D" id="3.40.50.300">
    <property type="entry name" value="P-loop containing nucleotide triphosphate hydrolases"/>
    <property type="match status" value="1"/>
</dbReference>
<feature type="domain" description="ATPase AAA-3" evidence="1">
    <location>
        <begin position="35"/>
        <end position="64"/>
    </location>
</feature>
<dbReference type="InterPro" id="IPR027417">
    <property type="entry name" value="P-loop_NTPase"/>
</dbReference>
<name>A0A5J4J8H7_9BACI</name>
<evidence type="ECO:0000313" key="3">
    <source>
        <dbReference type="Proteomes" id="UP000391919"/>
    </source>
</evidence>
<dbReference type="PANTHER" id="PTHR42759:SF5">
    <property type="entry name" value="METHANOL DEHYDROGENASE REGULATOR"/>
    <property type="match status" value="1"/>
</dbReference>
<dbReference type="InterPro" id="IPR011703">
    <property type="entry name" value="ATPase_AAA-3"/>
</dbReference>
<dbReference type="GO" id="GO:0005524">
    <property type="term" value="F:ATP binding"/>
    <property type="evidence" value="ECO:0007669"/>
    <property type="project" value="InterPro"/>
</dbReference>
<gene>
    <name evidence="2" type="ORF">BpJC7_24790</name>
</gene>
<proteinExistence type="predicted"/>
<dbReference type="SUPFAM" id="SSF52540">
    <property type="entry name" value="P-loop containing nucleoside triphosphate hydrolases"/>
    <property type="match status" value="1"/>
</dbReference>
<reference evidence="2 3" key="1">
    <citation type="submission" date="2019-09" db="EMBL/GenBank/DDBJ databases">
        <title>Draft genome sequence of Bacillus sp. JC-7.</title>
        <authorList>
            <person name="Tanaka N."/>
            <person name="Shiwa Y."/>
            <person name="Fujita N."/>
            <person name="Tanasupawat S."/>
        </authorList>
    </citation>
    <scope>NUCLEOTIDE SEQUENCE [LARGE SCALE GENOMIC DNA]</scope>
    <source>
        <strain evidence="2 3">JC-7</strain>
    </source>
</reference>